<evidence type="ECO:0000256" key="1">
    <source>
        <dbReference type="ARBA" id="ARBA00007447"/>
    </source>
</evidence>
<accession>A0A2R5GFC5</accession>
<dbReference type="Gene3D" id="3.30.505.10">
    <property type="entry name" value="SH2 domain"/>
    <property type="match status" value="2"/>
</dbReference>
<dbReference type="InParanoid" id="A0A2R5GFC5"/>
<dbReference type="PANTHER" id="PTHR47966">
    <property type="entry name" value="BETA-SITE APP-CLEAVING ENZYME, ISOFORM A-RELATED"/>
    <property type="match status" value="1"/>
</dbReference>
<dbReference type="PANTHER" id="PTHR47966:SF51">
    <property type="entry name" value="BETA-SITE APP-CLEAVING ENZYME, ISOFORM A-RELATED"/>
    <property type="match status" value="1"/>
</dbReference>
<dbReference type="PROSITE" id="PS50001">
    <property type="entry name" value="SH2"/>
    <property type="match status" value="2"/>
</dbReference>
<keyword evidence="5" id="KW-1015">Disulfide bond</keyword>
<keyword evidence="3 7" id="KW-0064">Aspartyl protease</keyword>
<dbReference type="Pfam" id="PF00017">
    <property type="entry name" value="SH2"/>
    <property type="match status" value="2"/>
</dbReference>
<protein>
    <submittedName>
        <fullName evidence="12">Pepsin A-1</fullName>
    </submittedName>
</protein>
<dbReference type="InterPro" id="IPR034164">
    <property type="entry name" value="Pepsin-like_dom"/>
</dbReference>
<keyword evidence="13" id="KW-1185">Reference proteome</keyword>
<evidence type="ECO:0000313" key="12">
    <source>
        <dbReference type="EMBL" id="GBG29275.1"/>
    </source>
</evidence>
<keyword evidence="7" id="KW-0378">Hydrolase</keyword>
<dbReference type="InterPro" id="IPR024159">
    <property type="entry name" value="Cbl_PTB"/>
</dbReference>
<feature type="region of interest" description="Disordered" evidence="8">
    <location>
        <begin position="623"/>
        <end position="651"/>
    </location>
</feature>
<dbReference type="SMART" id="SM00252">
    <property type="entry name" value="SH2"/>
    <property type="match status" value="2"/>
</dbReference>
<dbReference type="CDD" id="cd00173">
    <property type="entry name" value="SH2"/>
    <property type="match status" value="2"/>
</dbReference>
<feature type="domain" description="SH2" evidence="9">
    <location>
        <begin position="303"/>
        <end position="385"/>
    </location>
</feature>
<dbReference type="Proteomes" id="UP000241890">
    <property type="component" value="Unassembled WGS sequence"/>
</dbReference>
<evidence type="ECO:0000256" key="6">
    <source>
        <dbReference type="PROSITE-ProRule" id="PRU00191"/>
    </source>
</evidence>
<feature type="compositionally biased region" description="Polar residues" evidence="8">
    <location>
        <begin position="174"/>
        <end position="183"/>
    </location>
</feature>
<evidence type="ECO:0000256" key="4">
    <source>
        <dbReference type="PIRSR" id="PIRSR601461-1"/>
    </source>
</evidence>
<dbReference type="InterPro" id="IPR036860">
    <property type="entry name" value="SH2_dom_sf"/>
</dbReference>
<dbReference type="SUPFAM" id="SSF50630">
    <property type="entry name" value="Acid proteases"/>
    <property type="match status" value="1"/>
</dbReference>
<dbReference type="PROSITE" id="PS00141">
    <property type="entry name" value="ASP_PROTEASE"/>
    <property type="match status" value="1"/>
</dbReference>
<dbReference type="GO" id="GO:0006508">
    <property type="term" value="P:proteolysis"/>
    <property type="evidence" value="ECO:0007669"/>
    <property type="project" value="UniProtKB-KW"/>
</dbReference>
<feature type="disulfide bond" evidence="5">
    <location>
        <begin position="727"/>
        <end position="732"/>
    </location>
</feature>
<comment type="similarity">
    <text evidence="1 7">Belongs to the peptidase A1 family.</text>
</comment>
<keyword evidence="2 7" id="KW-0645">Protease</keyword>
<dbReference type="InterPro" id="IPR033121">
    <property type="entry name" value="PEPTIDASE_A1"/>
</dbReference>
<gene>
    <name evidence="12" type="ORF">FCC1311_054972</name>
</gene>
<dbReference type="SUPFAM" id="SSF55550">
    <property type="entry name" value="SH2 domain"/>
    <property type="match status" value="2"/>
</dbReference>
<dbReference type="PRINTS" id="PR00792">
    <property type="entry name" value="PEPSIN"/>
</dbReference>
<evidence type="ECO:0000256" key="8">
    <source>
        <dbReference type="SAM" id="MobiDB-lite"/>
    </source>
</evidence>
<feature type="active site" evidence="4">
    <location>
        <position position="714"/>
    </location>
</feature>
<dbReference type="GO" id="GO:0001784">
    <property type="term" value="F:phosphotyrosine residue binding"/>
    <property type="evidence" value="ECO:0007669"/>
    <property type="project" value="InterPro"/>
</dbReference>
<dbReference type="InterPro" id="IPR000980">
    <property type="entry name" value="SH2"/>
</dbReference>
<dbReference type="Pfam" id="PF00026">
    <property type="entry name" value="Asp"/>
    <property type="match status" value="1"/>
</dbReference>
<organism evidence="12 13">
    <name type="scientific">Hondaea fermentalgiana</name>
    <dbReference type="NCBI Taxonomy" id="2315210"/>
    <lineage>
        <taxon>Eukaryota</taxon>
        <taxon>Sar</taxon>
        <taxon>Stramenopiles</taxon>
        <taxon>Bigyra</taxon>
        <taxon>Labyrinthulomycetes</taxon>
        <taxon>Thraustochytrida</taxon>
        <taxon>Thraustochytriidae</taxon>
        <taxon>Hondaea</taxon>
    </lineage>
</organism>
<evidence type="ECO:0000259" key="11">
    <source>
        <dbReference type="PROSITE" id="PS51767"/>
    </source>
</evidence>
<feature type="domain" description="Peptidase A1" evidence="11">
    <location>
        <begin position="698"/>
        <end position="1029"/>
    </location>
</feature>
<dbReference type="OrthoDB" id="771136at2759"/>
<dbReference type="InterPro" id="IPR021109">
    <property type="entry name" value="Peptidase_aspartic_dom_sf"/>
</dbReference>
<dbReference type="GO" id="GO:0004190">
    <property type="term" value="F:aspartic-type endopeptidase activity"/>
    <property type="evidence" value="ECO:0007669"/>
    <property type="project" value="UniProtKB-KW"/>
</dbReference>
<evidence type="ECO:0000256" key="3">
    <source>
        <dbReference type="ARBA" id="ARBA00022750"/>
    </source>
</evidence>
<evidence type="ECO:0000256" key="7">
    <source>
        <dbReference type="RuleBase" id="RU000454"/>
    </source>
</evidence>
<evidence type="ECO:0000256" key="2">
    <source>
        <dbReference type="ARBA" id="ARBA00022670"/>
    </source>
</evidence>
<keyword evidence="6" id="KW-0727">SH2 domain</keyword>
<reference evidence="12 13" key="1">
    <citation type="submission" date="2017-12" db="EMBL/GenBank/DDBJ databases">
        <title>Sequencing, de novo assembly and annotation of complete genome of a new Thraustochytrid species, strain FCC1311.</title>
        <authorList>
            <person name="Sedici K."/>
            <person name="Godart F."/>
            <person name="Aiese Cigliano R."/>
            <person name="Sanseverino W."/>
            <person name="Barakat M."/>
            <person name="Ortet P."/>
            <person name="Marechal E."/>
            <person name="Cagnac O."/>
            <person name="Amato A."/>
        </authorList>
    </citation>
    <scope>NUCLEOTIDE SEQUENCE [LARGE SCALE GENOMIC DNA]</scope>
</reference>
<evidence type="ECO:0000313" key="13">
    <source>
        <dbReference type="Proteomes" id="UP000241890"/>
    </source>
</evidence>
<feature type="domain" description="Cbl-PTB" evidence="10">
    <location>
        <begin position="49"/>
        <end position="380"/>
    </location>
</feature>
<dbReference type="PROSITE" id="PS51767">
    <property type="entry name" value="PEPTIDASE_A1"/>
    <property type="match status" value="1"/>
</dbReference>
<comment type="caution">
    <text evidence="12">The sequence shown here is derived from an EMBL/GenBank/DDBJ whole genome shotgun (WGS) entry which is preliminary data.</text>
</comment>
<evidence type="ECO:0000256" key="5">
    <source>
        <dbReference type="PIRSR" id="PIRSR601461-2"/>
    </source>
</evidence>
<dbReference type="CDD" id="cd05471">
    <property type="entry name" value="pepsin_like"/>
    <property type="match status" value="1"/>
</dbReference>
<dbReference type="EMBL" id="BEYU01000055">
    <property type="protein sequence ID" value="GBG29275.1"/>
    <property type="molecule type" value="Genomic_DNA"/>
</dbReference>
<proteinExistence type="inferred from homology"/>
<dbReference type="PROSITE" id="PS51506">
    <property type="entry name" value="CBL_PTB"/>
    <property type="match status" value="1"/>
</dbReference>
<evidence type="ECO:0000259" key="9">
    <source>
        <dbReference type="PROSITE" id="PS50001"/>
    </source>
</evidence>
<dbReference type="Gene3D" id="2.40.70.10">
    <property type="entry name" value="Acid Proteases"/>
    <property type="match status" value="2"/>
</dbReference>
<dbReference type="AlphaFoldDB" id="A0A2R5GFC5"/>
<evidence type="ECO:0000259" key="10">
    <source>
        <dbReference type="PROSITE" id="PS51506"/>
    </source>
</evidence>
<dbReference type="InterPro" id="IPR001969">
    <property type="entry name" value="Aspartic_peptidase_AS"/>
</dbReference>
<feature type="region of interest" description="Disordered" evidence="8">
    <location>
        <begin position="164"/>
        <end position="188"/>
    </location>
</feature>
<name>A0A2R5GFC5_9STRA</name>
<feature type="domain" description="SH2" evidence="9">
    <location>
        <begin position="403"/>
        <end position="475"/>
    </location>
</feature>
<feature type="active site" evidence="4">
    <location>
        <position position="914"/>
    </location>
</feature>
<dbReference type="InterPro" id="IPR001461">
    <property type="entry name" value="Aspartic_peptidase_A1"/>
</dbReference>
<feature type="region of interest" description="Disordered" evidence="8">
    <location>
        <begin position="1"/>
        <end position="27"/>
    </location>
</feature>
<sequence>MRLAGRSAKGGESSAGSSAAAAASRESPGLSKDAKTCLRLLKMSIETAREVTHGLERHPSDDEVAGLRVALTLCSSVLAQIFNPQLLNTFLHDFGFQSWCLILFELLTALRDKINHCNLHGKLSLTLTGPRLRLFFTRIEKKLIAHVDIVQPYLHPAMNASPRGEETLAKAATEQETAGSPPSVSRDRNADLAARLRAEGGILSIQHLIEDEEGCKWWVETFGKSKYAVAWQQFFTALDNHADPKVARLVAHEDVRVELRNALSSNSRPAVTVYQLGDFLFRYGPGLRVALIQLKASLTSPPWFAGALSFDEARCVLTPHPPGTFLIRFSESSVCTWAVSYANALTGVVNHALFRAYVPNEDEKSVFVSGNHSYNSFAELVAAYSAQLQQPAPDVKNIGPARLFRGFLSFDDAEDMLEGHPVGTFLIRFSQSQDGCLVVAYVTPSEGVRQSKIFTDANRGFILGGEVYKRIAALVLENSDKLRIPLAVERSVESLGDPNNDDMDEHNAPPQLGYAALPDQGDLSSGFGSYSASGLFEERYRPLPATDHYDPLFPQPDPFMLGGGGGAFHGESPGMGLGLGVGYGGSSQYETYSTPLGVMGGGVGGEMGTIGYDIPAFSDGSYNHGGESATGSTNNDHLDPGPAPGPGPGFGLGPGDAYDAVPFDAFEHIRALHMQQKLLAEGQNNWETVLNKDARMLSVINASIGGQNFPLALDTGSANTWVTSTSCESETCASHAQFDPAASPTLEVSANKNEVFITFGSGTISATLAKDTVSIGGANPIVFPHQDIMLVNKEEGVVFQTPTFSGLIGLAFKSLAHADTVPILENFVSQGSLDKPQFYFFLGPREQFFAIGEPEDFKDQYLGDQLRTYPIIQEHYWTVKLDDVLFNGKSLLNDDNGERKGTACPDNICKLAFDSGSTLNTMPSVVYKELVRRHRSACATMDAHETTKDGLPLVGNGTLTYVINGDHYVFDSKDFSSDAQIEHDACPALLLQSLDVNNEFGPLFVAGRVFLKRYLSVFQAGGAPNMALAPLNHDFKAQSLSLRETILSKAKL</sequence>